<dbReference type="SUPFAM" id="SSF56601">
    <property type="entry name" value="beta-lactamase/transpeptidase-like"/>
    <property type="match status" value="1"/>
</dbReference>
<evidence type="ECO:0000313" key="8">
    <source>
        <dbReference type="Proteomes" id="UP000312530"/>
    </source>
</evidence>
<dbReference type="Gene3D" id="3.40.710.10">
    <property type="entry name" value="DD-peptidase/beta-lactamase superfamily"/>
    <property type="match status" value="1"/>
</dbReference>
<protein>
    <submittedName>
        <fullName evidence="3">Beta-lactamase TEM</fullName>
    </submittedName>
    <submittedName>
        <fullName evidence="2">Putative integrative and conjugative element protein</fullName>
    </submittedName>
</protein>
<reference evidence="7 8" key="4">
    <citation type="submission" date="2019-04" db="EMBL/GenBank/DDBJ databases">
        <authorList>
            <consortium name="Pathogen Informatics"/>
        </authorList>
    </citation>
    <scope>NUCLEOTIDE SEQUENCE [LARGE SCALE GENOMIC DNA]</scope>
    <source>
        <strain evidence="7 8">GPSC47</strain>
    </source>
</reference>
<dbReference type="RefSeq" id="WP_224758377.1">
    <property type="nucleotide sequence ID" value="NZ_CFCC01000006.1"/>
</dbReference>
<dbReference type="PANTHER" id="PTHR35333">
    <property type="entry name" value="BETA-LACTAMASE"/>
    <property type="match status" value="1"/>
</dbReference>
<dbReference type="GO" id="GO:0008800">
    <property type="term" value="F:beta-lactamase activity"/>
    <property type="evidence" value="ECO:0007669"/>
    <property type="project" value="InterPro"/>
</dbReference>
<gene>
    <name evidence="3" type="ORF">NCTC13734_01275</name>
    <name evidence="4" type="ORF">SAMEA2627268_01631</name>
    <name evidence="5" type="ORF">SAMEA2696453_00978</name>
</gene>
<reference evidence="3 6" key="3">
    <citation type="submission" date="2018-06" db="EMBL/GenBank/DDBJ databases">
        <authorList>
            <consortium name="Pathogen Informatics"/>
            <person name="Doyle S."/>
        </authorList>
    </citation>
    <scope>NUCLEOTIDE SEQUENCE [LARGE SCALE GENOMIC DNA]</scope>
    <source>
        <strain evidence="3 6">NCTC13734</strain>
    </source>
</reference>
<feature type="domain" description="Beta-lactamase class A catalytic" evidence="1">
    <location>
        <begin position="224"/>
        <end position="310"/>
    </location>
</feature>
<dbReference type="InterPro" id="IPR045155">
    <property type="entry name" value="Beta-lactam_cat"/>
</dbReference>
<evidence type="ECO:0000313" key="2">
    <source>
        <dbReference type="EMBL" id="CDQ30194.1"/>
    </source>
</evidence>
<dbReference type="Proteomes" id="UP000312530">
    <property type="component" value="Unassembled WGS sequence"/>
</dbReference>
<accession>A0A098ANT8</accession>
<dbReference type="AlphaFoldDB" id="A0A098ANT8"/>
<sequence length="450" mass="51932">MGKSILDGYTTYTTPAEVQKSAIEDNQLGNVGTSVTISVSYSLTVSWTFSWSFYKLYILECCLHKLSIILAYHLVSLVFRKKMKKSTKGEFLFLIVKQELLEHSLTILRSEQKVELSYVNDILSDNLNQKSKRQFVDLINCLRDQSIRKVINPHDNIIYLYVNNIKALLLINTDECSKLTRLEILPMVNNSEDSKSLYDCLLDLDAKTYLCFHEIDEEVRTNSAGEEFAIASLIKVFVGVIILEAVKTGVITLEDTYQISQYDLSYLSSGITEKNIGQDISIQELLSYLFLASDNTAMDILLTVISDKKFVELGEKISHEFKIRIVPTKEILRRAWCKPNLSEEVWRENAVRDVKWLEGLDYFINPKLLNIFIEKLMSYKWTPYTELSSIIYKGGNAPGVLSGFWGNKYTGKFVYFILNRDRAFNIIEEMYCYKCVFNFLERNIEEKNHG</sequence>
<dbReference type="EMBL" id="CAAQRO010000012">
    <property type="protein sequence ID" value="VMC98651.1"/>
    <property type="molecule type" value="Genomic_DNA"/>
</dbReference>
<dbReference type="GO" id="GO:0046677">
    <property type="term" value="P:response to antibiotic"/>
    <property type="evidence" value="ECO:0007669"/>
    <property type="project" value="InterPro"/>
</dbReference>
<evidence type="ECO:0000313" key="6">
    <source>
        <dbReference type="Proteomes" id="UP000254854"/>
    </source>
</evidence>
<evidence type="ECO:0000313" key="7">
    <source>
        <dbReference type="Proteomes" id="UP000311381"/>
    </source>
</evidence>
<dbReference type="GO" id="GO:0030655">
    <property type="term" value="P:beta-lactam antibiotic catabolic process"/>
    <property type="evidence" value="ECO:0007669"/>
    <property type="project" value="InterPro"/>
</dbReference>
<evidence type="ECO:0000313" key="5">
    <source>
        <dbReference type="EMBL" id="VOG80016.1"/>
    </source>
</evidence>
<dbReference type="EMBL" id="CAAULE010000006">
    <property type="protein sequence ID" value="VOG80016.1"/>
    <property type="molecule type" value="Genomic_DNA"/>
</dbReference>
<evidence type="ECO:0000259" key="1">
    <source>
        <dbReference type="Pfam" id="PF13354"/>
    </source>
</evidence>
<reference evidence="2" key="1">
    <citation type="submission" date="2014-04" db="EMBL/GenBank/DDBJ databases">
        <authorList>
            <person name="Croucher N."/>
        </authorList>
    </citation>
    <scope>NUCLEOTIDE SEQUENCE</scope>
    <source>
        <strain evidence="2">397079</strain>
    </source>
</reference>
<name>A0A098ANT8_STREE</name>
<dbReference type="Proteomes" id="UP000311381">
    <property type="component" value="Unassembled WGS sequence"/>
</dbReference>
<dbReference type="EMBL" id="LK020692">
    <property type="protein sequence ID" value="CDQ30194.1"/>
    <property type="molecule type" value="Genomic_DNA"/>
</dbReference>
<evidence type="ECO:0000313" key="4">
    <source>
        <dbReference type="EMBL" id="VMC98651.1"/>
    </source>
</evidence>
<evidence type="ECO:0000313" key="3">
    <source>
        <dbReference type="EMBL" id="SUN86957.1"/>
    </source>
</evidence>
<dbReference type="EMBL" id="UHFW01000006">
    <property type="protein sequence ID" value="SUN86957.1"/>
    <property type="molecule type" value="Genomic_DNA"/>
</dbReference>
<dbReference type="Pfam" id="PF13354">
    <property type="entry name" value="Beta-lactamase2"/>
    <property type="match status" value="1"/>
</dbReference>
<dbReference type="InterPro" id="IPR000871">
    <property type="entry name" value="Beta-lactam_class-A"/>
</dbReference>
<dbReference type="Proteomes" id="UP000254854">
    <property type="component" value="Unassembled WGS sequence"/>
</dbReference>
<proteinExistence type="predicted"/>
<dbReference type="PANTHER" id="PTHR35333:SF3">
    <property type="entry name" value="BETA-LACTAMASE-TYPE TRANSPEPTIDASE FOLD CONTAINING PROTEIN"/>
    <property type="match status" value="1"/>
</dbReference>
<organism evidence="2">
    <name type="scientific">Streptococcus pneumoniae</name>
    <dbReference type="NCBI Taxonomy" id="1313"/>
    <lineage>
        <taxon>Bacteria</taxon>
        <taxon>Bacillati</taxon>
        <taxon>Bacillota</taxon>
        <taxon>Bacilli</taxon>
        <taxon>Lactobacillales</taxon>
        <taxon>Streptococcaceae</taxon>
        <taxon>Streptococcus</taxon>
    </lineage>
</organism>
<reference evidence="2" key="2">
    <citation type="submission" date="2014-10" db="EMBL/GenBank/DDBJ databases">
        <title>Contrasting mechanisms driving short-term and long-term diversification of pneumococci.</title>
        <authorList>
            <person name="Croucher N.J."/>
            <person name="Coupland P.C."/>
            <person name="Stevenson A.E."/>
            <person name="Callendrello A."/>
            <person name="Bentley S.D."/>
            <person name="Hanage W.P."/>
        </authorList>
    </citation>
    <scope>NUCLEOTIDE SEQUENCE</scope>
    <source>
        <strain evidence="2">397079</strain>
    </source>
</reference>
<dbReference type="InterPro" id="IPR012338">
    <property type="entry name" value="Beta-lactam/transpept-like"/>
</dbReference>